<dbReference type="STRING" id="397945.Aave_2268"/>
<evidence type="ECO:0000259" key="1">
    <source>
        <dbReference type="Pfam" id="PF09791"/>
    </source>
</evidence>
<evidence type="ECO:0000313" key="2">
    <source>
        <dbReference type="EMBL" id="ABM32846.1"/>
    </source>
</evidence>
<name>A1TPF8_PARC0</name>
<accession>A1TPF8</accession>
<proteinExistence type="predicted"/>
<gene>
    <name evidence="2" type="ordered locus">Aave_2268</name>
</gene>
<feature type="domain" description="Oxidoreductase-like" evidence="1">
    <location>
        <begin position="37"/>
        <end position="78"/>
    </location>
</feature>
<reference evidence="2 3" key="1">
    <citation type="submission" date="2006-12" db="EMBL/GenBank/DDBJ databases">
        <title>Complete sequence of Acidovorax avenae subsp. citrulli AAC00-1.</title>
        <authorList>
            <consortium name="US DOE Joint Genome Institute"/>
            <person name="Copeland A."/>
            <person name="Lucas S."/>
            <person name="Lapidus A."/>
            <person name="Barry K."/>
            <person name="Detter J.C."/>
            <person name="Glavina del Rio T."/>
            <person name="Dalin E."/>
            <person name="Tice H."/>
            <person name="Pitluck S."/>
            <person name="Kiss H."/>
            <person name="Brettin T."/>
            <person name="Bruce D."/>
            <person name="Han C."/>
            <person name="Tapia R."/>
            <person name="Gilna P."/>
            <person name="Schmutz J."/>
            <person name="Larimer F."/>
            <person name="Land M."/>
            <person name="Hauser L."/>
            <person name="Kyrpides N."/>
            <person name="Kim E."/>
            <person name="Stahl D."/>
            <person name="Richardson P."/>
        </authorList>
    </citation>
    <scope>NUCLEOTIDE SEQUENCE [LARGE SCALE GENOMIC DNA]</scope>
    <source>
        <strain evidence="2 3">AAC00-1</strain>
    </source>
</reference>
<dbReference type="HOGENOM" id="CLU_186542_0_0_4"/>
<dbReference type="InterPro" id="IPR019180">
    <property type="entry name" value="Oxidoreductase-like_N"/>
</dbReference>
<dbReference type="Proteomes" id="UP000002596">
    <property type="component" value="Chromosome"/>
</dbReference>
<dbReference type="AlphaFoldDB" id="A1TPF8"/>
<sequence>MTAPHGPQALPAGLPPLRTAGDAAQAFASLQALAQSRGVALRPPPEPPTTCCGRGCNGCVWEGFYAAAHWWCEDAQEALASPPPGRPAAPAA</sequence>
<dbReference type="Pfam" id="PF09791">
    <property type="entry name" value="Oxidored-like"/>
    <property type="match status" value="1"/>
</dbReference>
<evidence type="ECO:0000313" key="3">
    <source>
        <dbReference type="Proteomes" id="UP000002596"/>
    </source>
</evidence>
<dbReference type="EMBL" id="CP000512">
    <property type="protein sequence ID" value="ABM32846.1"/>
    <property type="molecule type" value="Genomic_DNA"/>
</dbReference>
<protein>
    <recommendedName>
        <fullName evidence="1">Oxidoreductase-like domain-containing protein</fullName>
    </recommendedName>
</protein>
<organism evidence="2 3">
    <name type="scientific">Paracidovorax citrulli (strain AAC00-1)</name>
    <name type="common">Acidovorax citrulli</name>
    <dbReference type="NCBI Taxonomy" id="397945"/>
    <lineage>
        <taxon>Bacteria</taxon>
        <taxon>Pseudomonadati</taxon>
        <taxon>Pseudomonadota</taxon>
        <taxon>Betaproteobacteria</taxon>
        <taxon>Burkholderiales</taxon>
        <taxon>Comamonadaceae</taxon>
        <taxon>Paracidovorax</taxon>
    </lineage>
</organism>
<dbReference type="eggNOG" id="ENOG50335H0">
    <property type="taxonomic scope" value="Bacteria"/>
</dbReference>
<dbReference type="KEGG" id="aav:Aave_2268"/>